<sequence>MENDYFTTAVQSLRKPQDKKKLLQVLIHIRKGIDDTATKSQRYFVLSESSTIKNLIGCLQLENNTILDVTLSILGNCCIDPNFARNAVKLNILHYLDRSLDKYNKDSIIGRVFRIVGNLCENVCSATIINKEPLLINKIIEFLKKACNDNADAAQQPSVATVLMAVRTIRKLLKRSTLQNLIVHHEVLQAVGAVMIKYVEQLEVNINNQNVIEEILRLLHAYSRYWHPNIIHSLKNTEKGDALLYLAKLTTLYPTRVTKIIVNLGRYCSLKSDLPVSDIWQRLMEKIHVDINDRANIEYLSNMCKLIENPSNRTSMEIGDSISQLIALLKNFSTCTDFSMECTALIFSILNKTQYHDALVAKQIHSDIINILVEKLEWVGASSTLAILPNHMKRKRKRRCFETDDPKKLKLIWVISVIIIQKPYSQVVLGLRLLQQRHFFSNVK</sequence>
<dbReference type="Proteomes" id="UP000051574">
    <property type="component" value="Unassembled WGS sequence"/>
</dbReference>
<dbReference type="InterPro" id="IPR016024">
    <property type="entry name" value="ARM-type_fold"/>
</dbReference>
<dbReference type="GO" id="GO:0009653">
    <property type="term" value="P:anatomical structure morphogenesis"/>
    <property type="evidence" value="ECO:0007669"/>
    <property type="project" value="TreeGrafter"/>
</dbReference>
<protein>
    <recommendedName>
        <fullName evidence="1">ARMC5-like ARM-repeats domain-containing protein</fullName>
    </recommendedName>
</protein>
<dbReference type="GO" id="GO:0005829">
    <property type="term" value="C:cytosol"/>
    <property type="evidence" value="ECO:0007669"/>
    <property type="project" value="TreeGrafter"/>
</dbReference>
<name>A0A0T6B2A6_9SCAR</name>
<gene>
    <name evidence="2" type="ORF">AMK59_6031</name>
</gene>
<accession>A0A0T6B2A6</accession>
<dbReference type="SUPFAM" id="SSF48371">
    <property type="entry name" value="ARM repeat"/>
    <property type="match status" value="1"/>
</dbReference>
<organism evidence="2 3">
    <name type="scientific">Oryctes borbonicus</name>
    <dbReference type="NCBI Taxonomy" id="1629725"/>
    <lineage>
        <taxon>Eukaryota</taxon>
        <taxon>Metazoa</taxon>
        <taxon>Ecdysozoa</taxon>
        <taxon>Arthropoda</taxon>
        <taxon>Hexapoda</taxon>
        <taxon>Insecta</taxon>
        <taxon>Pterygota</taxon>
        <taxon>Neoptera</taxon>
        <taxon>Endopterygota</taxon>
        <taxon>Coleoptera</taxon>
        <taxon>Polyphaga</taxon>
        <taxon>Scarabaeiformia</taxon>
        <taxon>Scarabaeidae</taxon>
        <taxon>Dynastinae</taxon>
        <taxon>Oryctes</taxon>
    </lineage>
</organism>
<dbReference type="Pfam" id="PF24768">
    <property type="entry name" value="ARM_ARMC5"/>
    <property type="match status" value="1"/>
</dbReference>
<proteinExistence type="predicted"/>
<evidence type="ECO:0000313" key="2">
    <source>
        <dbReference type="EMBL" id="KRT80983.1"/>
    </source>
</evidence>
<dbReference type="PANTHER" id="PTHR23312">
    <property type="entry name" value="ARMC5 ARMADILLO REPEAT-CONTAINING -RELATED"/>
    <property type="match status" value="1"/>
</dbReference>
<dbReference type="InterPro" id="IPR011989">
    <property type="entry name" value="ARM-like"/>
</dbReference>
<evidence type="ECO:0000313" key="3">
    <source>
        <dbReference type="Proteomes" id="UP000051574"/>
    </source>
</evidence>
<dbReference type="PANTHER" id="PTHR23312:SF8">
    <property type="entry name" value="ARMADILLO REPEAT-CONTAINING PROTEIN 5"/>
    <property type="match status" value="1"/>
</dbReference>
<feature type="domain" description="ARMC5-like ARM-repeats" evidence="1">
    <location>
        <begin position="66"/>
        <end position="369"/>
    </location>
</feature>
<reference evidence="2 3" key="1">
    <citation type="submission" date="2015-09" db="EMBL/GenBank/DDBJ databases">
        <title>Draft genome of the scarab beetle Oryctes borbonicus.</title>
        <authorList>
            <person name="Meyer J.M."/>
            <person name="Markov G.V."/>
            <person name="Baskaran P."/>
            <person name="Herrmann M."/>
            <person name="Sommer R.J."/>
            <person name="Roedelsperger C."/>
        </authorList>
    </citation>
    <scope>NUCLEOTIDE SEQUENCE [LARGE SCALE GENOMIC DNA]</scope>
    <source>
        <strain evidence="2">OB123</strain>
        <tissue evidence="2">Whole animal</tissue>
    </source>
</reference>
<comment type="caution">
    <text evidence="2">The sequence shown here is derived from an EMBL/GenBank/DDBJ whole genome shotgun (WGS) entry which is preliminary data.</text>
</comment>
<dbReference type="Gene3D" id="1.25.10.10">
    <property type="entry name" value="Leucine-rich Repeat Variant"/>
    <property type="match status" value="1"/>
</dbReference>
<dbReference type="AlphaFoldDB" id="A0A0T6B2A6"/>
<dbReference type="OrthoDB" id="6086604at2759"/>
<evidence type="ECO:0000259" key="1">
    <source>
        <dbReference type="Pfam" id="PF24768"/>
    </source>
</evidence>
<dbReference type="InterPro" id="IPR055445">
    <property type="entry name" value="ARM_ARMC5"/>
</dbReference>
<keyword evidence="3" id="KW-1185">Reference proteome</keyword>
<dbReference type="EMBL" id="LJIG01016311">
    <property type="protein sequence ID" value="KRT80983.1"/>
    <property type="molecule type" value="Genomic_DNA"/>
</dbReference>